<dbReference type="Proteomes" id="UP001159405">
    <property type="component" value="Unassembled WGS sequence"/>
</dbReference>
<comment type="caution">
    <text evidence="1">The sequence shown here is derived from an EMBL/GenBank/DDBJ whole genome shotgun (WGS) entry which is preliminary data.</text>
</comment>
<dbReference type="PANTHER" id="PTHR34407">
    <property type="entry name" value="EXPRESSED PROTEIN"/>
    <property type="match status" value="1"/>
</dbReference>
<gene>
    <name evidence="1" type="ORF">PLOB_00035490</name>
</gene>
<organism evidence="1 2">
    <name type="scientific">Porites lobata</name>
    <dbReference type="NCBI Taxonomy" id="104759"/>
    <lineage>
        <taxon>Eukaryota</taxon>
        <taxon>Metazoa</taxon>
        <taxon>Cnidaria</taxon>
        <taxon>Anthozoa</taxon>
        <taxon>Hexacorallia</taxon>
        <taxon>Scleractinia</taxon>
        <taxon>Fungiina</taxon>
        <taxon>Poritidae</taxon>
        <taxon>Porites</taxon>
    </lineage>
</organism>
<keyword evidence="2" id="KW-1185">Reference proteome</keyword>
<dbReference type="PANTHER" id="PTHR34407:SF1">
    <property type="entry name" value="SGNH HYDROLASE-TYPE ESTERASE DOMAIN-CONTAINING PROTEIN"/>
    <property type="match status" value="1"/>
</dbReference>
<evidence type="ECO:0008006" key="3">
    <source>
        <dbReference type="Google" id="ProtNLM"/>
    </source>
</evidence>
<name>A0ABN8N118_9CNID</name>
<evidence type="ECO:0000313" key="2">
    <source>
        <dbReference type="Proteomes" id="UP001159405"/>
    </source>
</evidence>
<dbReference type="InterPro" id="IPR036514">
    <property type="entry name" value="SGNH_hydro_sf"/>
</dbReference>
<protein>
    <recommendedName>
        <fullName evidence="3">SGNH hydrolase-type esterase domain-containing protein</fullName>
    </recommendedName>
</protein>
<dbReference type="SUPFAM" id="SSF52266">
    <property type="entry name" value="SGNH hydrolase"/>
    <property type="match status" value="2"/>
</dbReference>
<dbReference type="Gene3D" id="3.40.50.1110">
    <property type="entry name" value="SGNH hydrolase"/>
    <property type="match status" value="2"/>
</dbReference>
<accession>A0ABN8N118</accession>
<feature type="non-terminal residue" evidence="1">
    <location>
        <position position="1"/>
    </location>
</feature>
<sequence length="907" mass="101979">WNSSIVSRGQTTRSLKNVIRRSLQGENIDTVIMGGSISAGGGLNYDREDLRGVYYRVFADWWQKAIQPLTGSSIKLHNLAVGGTGSNFFAFCYRTLLNPGTDIDLAFLDFTVNDYLQFSGSKFPTALPLEQLIREVLSEKKSPPIFFIDFVRGVSKSPTCNNLENHGQTVLAQNYGITSITLRKFFCLNPSNGKNYPRMFASDGNHPSILSHAQVALLIINYVRKTILEVIDTIAISKQKSIVFNNFSTSLGDLPKPVFRKNLREFLDKPRCFTQILPDATKNSSLHQTLQVREIGNFGFQVLPKTFINQPGQVNPVMTLNDGFQKFRTDAYRGWKANSMGSLLELEIFLPLVKLSPMDKRFMIMEEPTRSVAIAVRTHNNGANARVTNEKGFGKLDDKVKTSPTYEHQMTQEKIDLLKHSVERNPFDMWFFKDRFRSQAVKILFSRLWNNGIVFRGKTAKSLKNAILQSLNGENINIVIMGGSISAGGGLNYDREDLRGVYYRVFADWWQKAVEPFTDSSAKIHNLAIGGTCSNFFTFCYRALLGPGTDIDLALFDFTVNDYVQFAGSTFHTALPLEQLIREVLGEKTSPSILFVNFVQGQAKIPVCNNLENHGQTMLAQNYGITLITLRNFLCSSPSRGRKYPRLYTSDGNHPSILAHAQIGLMIIHYVRKIILEVIASLTISKKRTFSNILLPSNRKNVVLNRNSPSFSDLPKPVFTKNLVEFLDNPRCFTRIVPDATQTSLLHQTLQVKVIGKFGFQVLHETFINRPGHQVTPVKTLNYGLQKFRTDAYSGWMANSMDSILELEIFLPLVELSSMDKRYAMNGENKRSVAIAIRTHSNGATASVWVDEFEENGVLIKTSSTFGHTRLHTIVQHVTQGRHVLSVRTETPGVFILVGVMVGPVYK</sequence>
<dbReference type="EMBL" id="CALNXK010000005">
    <property type="protein sequence ID" value="CAH3037267.1"/>
    <property type="molecule type" value="Genomic_DNA"/>
</dbReference>
<reference evidence="1 2" key="1">
    <citation type="submission" date="2022-05" db="EMBL/GenBank/DDBJ databases">
        <authorList>
            <consortium name="Genoscope - CEA"/>
            <person name="William W."/>
        </authorList>
    </citation>
    <scope>NUCLEOTIDE SEQUENCE [LARGE SCALE GENOMIC DNA]</scope>
</reference>
<dbReference type="CDD" id="cd00229">
    <property type="entry name" value="SGNH_hydrolase"/>
    <property type="match status" value="2"/>
</dbReference>
<evidence type="ECO:0000313" key="1">
    <source>
        <dbReference type="EMBL" id="CAH3037267.1"/>
    </source>
</evidence>
<proteinExistence type="predicted"/>